<sequence length="803" mass="88774">MASTAIPTASPTSAASLTQIRAHIPLTLDMNKMNYDSWRILFETHCFSFSLTGHIDGSFIPTGPTDTNWKQLENTVKMWIYGTISESLLNSVLKTQCSARELWLKLENLFRDNKEAQVIQLENELCTLTIGDLPVHDYCQKLKSISNTLANVDSPVSDRALVMHLLNGLTSKFDNIINVIKHRSPPCSFKDARSMLIDEESHLKTKRPSVPNNDDNASSSQVLLTMTPHRQSQPFVFPPTQDYNNNSYRGGHRNNRGNRGGRQVPQQRGAVYLTQTSQPHIQGPAPMNQAFIPTALPSAFNTMTLHDPTDSGWYMDTSATAHLTSQPGYPTNHSGYRCLDLQTKRIILSRHVIFDENSFPYQSSVSETCSSPSSHNIFTYPPLQSLSPALTHQPPTCSTAPRLTTIQPSPTPSTQPSPNPSTQPSTSVLPSSTVTTTTSSSQPTHSTHPSTFGQPSTVPTTTSSSQPVTLIRPSPSVQTLLMGTAAAHAPPPQPPHVIQTWSRSGISKKEQIFSLHTDTISPLPLSHVQAAKDKYWNNAMQDEYDAQIAAGTWTIVPRPLNTNIVRSMWLFRHKFNADGQLSRYKARLVANGKSQQIGIDCDETFSPVGKPASIRTVLQVAVSLDWPVHQLDVKNAFLYGDLDETVYMHQPPGFVDPTRPTHVCLLRKYLYGLKQAPRAWDNNGMFLSQQNYAVDIIHRTGMTNCNSTSTPVDTSSKLPAAVGTPVADPTLYRSLAGALQYLTFTRPDIAYAVQQVCLHMHDPREPHLNALKRIICYIKGTITHGDIGSGLTPQSYKQTVIKN</sequence>
<feature type="region of interest" description="Disordered" evidence="1">
    <location>
        <begin position="235"/>
        <end position="264"/>
    </location>
</feature>
<dbReference type="Pfam" id="PF14223">
    <property type="entry name" value="Retrotran_gag_2"/>
    <property type="match status" value="1"/>
</dbReference>
<reference evidence="4" key="1">
    <citation type="journal article" date="2014" name="Nat. Commun.">
        <title>The emerging biofuel crop Camelina sativa retains a highly undifferentiated hexaploid genome structure.</title>
        <authorList>
            <person name="Kagale S."/>
            <person name="Koh C."/>
            <person name="Nixon J."/>
            <person name="Bollina V."/>
            <person name="Clarke W.E."/>
            <person name="Tuteja R."/>
            <person name="Spillane C."/>
            <person name="Robinson S.J."/>
            <person name="Links M.G."/>
            <person name="Clarke C."/>
            <person name="Higgins E.E."/>
            <person name="Huebert T."/>
            <person name="Sharpe A.G."/>
            <person name="Parkin I.A."/>
        </authorList>
    </citation>
    <scope>NUCLEOTIDE SEQUENCE [LARGE SCALE GENOMIC DNA]</scope>
    <source>
        <strain evidence="4">cv. DH55</strain>
    </source>
</reference>
<evidence type="ECO:0000259" key="2">
    <source>
        <dbReference type="Pfam" id="PF07727"/>
    </source>
</evidence>
<dbReference type="Proteomes" id="UP000694864">
    <property type="component" value="Chromosome 9"/>
</dbReference>
<keyword evidence="4" id="KW-1185">Reference proteome</keyword>
<accession>A0ABM0TST1</accession>
<dbReference type="SUPFAM" id="SSF56672">
    <property type="entry name" value="DNA/RNA polymerases"/>
    <property type="match status" value="1"/>
</dbReference>
<dbReference type="RefSeq" id="XP_010430737.2">
    <property type="nucleotide sequence ID" value="XM_010432435.2"/>
</dbReference>
<dbReference type="PANTHER" id="PTHR47481">
    <property type="match status" value="1"/>
</dbReference>
<dbReference type="InterPro" id="IPR013103">
    <property type="entry name" value="RVT_2"/>
</dbReference>
<evidence type="ECO:0000259" key="3">
    <source>
        <dbReference type="Pfam" id="PF25597"/>
    </source>
</evidence>
<proteinExistence type="predicted"/>
<gene>
    <name evidence="5" type="primary">LOC104714976</name>
</gene>
<feature type="domain" description="Reverse transcriptase Ty1/copia-type" evidence="2">
    <location>
        <begin position="552"/>
        <end position="682"/>
    </location>
</feature>
<protein>
    <submittedName>
        <fullName evidence="5">Uncharacterized protein LOC104714976</fullName>
    </submittedName>
</protein>
<name>A0ABM0TST1_CAMSA</name>
<feature type="compositionally biased region" description="Pro residues" evidence="1">
    <location>
        <begin position="409"/>
        <end position="421"/>
    </location>
</feature>
<feature type="region of interest" description="Disordered" evidence="1">
    <location>
        <begin position="389"/>
        <end position="470"/>
    </location>
</feature>
<evidence type="ECO:0000256" key="1">
    <source>
        <dbReference type="SAM" id="MobiDB-lite"/>
    </source>
</evidence>
<evidence type="ECO:0000313" key="5">
    <source>
        <dbReference type="RefSeq" id="XP_010430737.2"/>
    </source>
</evidence>
<feature type="compositionally biased region" description="Low complexity" evidence="1">
    <location>
        <begin position="422"/>
        <end position="469"/>
    </location>
</feature>
<feature type="domain" description="Retroviral polymerase SH3-like" evidence="3">
    <location>
        <begin position="328"/>
        <end position="364"/>
    </location>
</feature>
<evidence type="ECO:0000313" key="4">
    <source>
        <dbReference type="Proteomes" id="UP000694864"/>
    </source>
</evidence>
<dbReference type="InterPro" id="IPR043502">
    <property type="entry name" value="DNA/RNA_pol_sf"/>
</dbReference>
<dbReference type="InterPro" id="IPR057670">
    <property type="entry name" value="SH3_retrovirus"/>
</dbReference>
<dbReference type="PANTHER" id="PTHR47481:SF41">
    <property type="entry name" value="COPIA-LIKE POLYPROTEIN_RETROTRANSPOSON"/>
    <property type="match status" value="1"/>
</dbReference>
<feature type="compositionally biased region" description="Polar residues" evidence="1">
    <location>
        <begin position="389"/>
        <end position="402"/>
    </location>
</feature>
<dbReference type="GeneID" id="104714976"/>
<organism evidence="4 5">
    <name type="scientific">Camelina sativa</name>
    <name type="common">False flax</name>
    <name type="synonym">Myagrum sativum</name>
    <dbReference type="NCBI Taxonomy" id="90675"/>
    <lineage>
        <taxon>Eukaryota</taxon>
        <taxon>Viridiplantae</taxon>
        <taxon>Streptophyta</taxon>
        <taxon>Embryophyta</taxon>
        <taxon>Tracheophyta</taxon>
        <taxon>Spermatophyta</taxon>
        <taxon>Magnoliopsida</taxon>
        <taxon>eudicotyledons</taxon>
        <taxon>Gunneridae</taxon>
        <taxon>Pentapetalae</taxon>
        <taxon>rosids</taxon>
        <taxon>malvids</taxon>
        <taxon>Brassicales</taxon>
        <taxon>Brassicaceae</taxon>
        <taxon>Camelineae</taxon>
        <taxon>Camelina</taxon>
    </lineage>
</organism>
<dbReference type="Pfam" id="PF07727">
    <property type="entry name" value="RVT_2"/>
    <property type="match status" value="1"/>
</dbReference>
<dbReference type="Pfam" id="PF25597">
    <property type="entry name" value="SH3_retrovirus"/>
    <property type="match status" value="1"/>
</dbReference>
<reference evidence="5" key="2">
    <citation type="submission" date="2025-08" db="UniProtKB">
        <authorList>
            <consortium name="RefSeq"/>
        </authorList>
    </citation>
    <scope>IDENTIFICATION</scope>
    <source>
        <tissue evidence="5">Leaf</tissue>
    </source>
</reference>